<feature type="chain" id="PRO_5040137624" evidence="2">
    <location>
        <begin position="23"/>
        <end position="717"/>
    </location>
</feature>
<evidence type="ECO:0000256" key="1">
    <source>
        <dbReference type="SAM" id="MobiDB-lite"/>
    </source>
</evidence>
<dbReference type="AlphaFoldDB" id="A0A9N8EWT5"/>
<dbReference type="Proteomes" id="UP001153069">
    <property type="component" value="Unassembled WGS sequence"/>
</dbReference>
<reference evidence="3" key="1">
    <citation type="submission" date="2020-06" db="EMBL/GenBank/DDBJ databases">
        <authorList>
            <consortium name="Plant Systems Biology data submission"/>
        </authorList>
    </citation>
    <scope>NUCLEOTIDE SEQUENCE</scope>
    <source>
        <strain evidence="3">D6</strain>
    </source>
</reference>
<sequence length="717" mass="76024">MRLFLALAAAQSIGLFLETTDAFSAAGWSFAHRYPRSFSVLRVGDDDGEIPSESLDGADLSDDMKEKMKSDDEQYGGGSRFREMMEKAQSRQAAEGPQTLKNPFVENPFAGIEGLDPATTPEQPPAAGLDPNALTVEQQAEMFRAMMQGQQAAPAPAPLYQNVRPPKPDRKEGRNRDADTIQNTADVYFAQLKRDSTVRGIARIRGDDEKANAVFEDEKIEELKGMISENPHLAGKREAEQKLIETAAEEMIAFQNAQEYKPSKGAAGPSYKQKLAERRKKMGGVGNAVAQTAPEPPKAEVAPQPAEPEAPKVEAPKVEAPPVPKIQAAPEQLILEEPPAASAPVPVEPQAEAQAQPPHIPPSPPQQSTSEWGSPNEIRQGLRTLMGLILKHRGGPGFGAGGLKGQEIGQYENLLAEITALLKEEAVSSADFSTPLQTVPVTAPAPAPAPQPVVTAAAPAAPASSSGDEIAIMLACIDGAITMYKNSPPELQEGVLMTVRAALLSAVNTISKALGENEGVPPSAAGAGGSVETMFGCVEGAIMMYRNSPPELQQGVLLTLRAALLSAINTCNKVIAENDVENFQQYQAATATMEKPPATTKPAQFYNVVPAEEVIEEASTTALDENSKVLESIYDKLQAAAGDGKLGLREDLTSEEATDLADSIAEMRAILMQELDTGIPEPQKTPAAVGSAAAASESTGSIYQQMLSQAREAKAAN</sequence>
<feature type="region of interest" description="Disordered" evidence="1">
    <location>
        <begin position="149"/>
        <end position="181"/>
    </location>
</feature>
<dbReference type="EMBL" id="CAICTM010001924">
    <property type="protein sequence ID" value="CAB9527011.1"/>
    <property type="molecule type" value="Genomic_DNA"/>
</dbReference>
<proteinExistence type="predicted"/>
<name>A0A9N8EWT5_9STRA</name>
<keyword evidence="2" id="KW-0732">Signal</keyword>
<feature type="compositionally biased region" description="Basic and acidic residues" evidence="1">
    <location>
        <begin position="166"/>
        <end position="179"/>
    </location>
</feature>
<feature type="region of interest" description="Disordered" evidence="1">
    <location>
        <begin position="341"/>
        <end position="375"/>
    </location>
</feature>
<feature type="region of interest" description="Disordered" evidence="1">
    <location>
        <begin position="47"/>
        <end position="78"/>
    </location>
</feature>
<feature type="compositionally biased region" description="Basic and acidic residues" evidence="1">
    <location>
        <begin position="62"/>
        <end position="72"/>
    </location>
</feature>
<feature type="signal peptide" evidence="2">
    <location>
        <begin position="1"/>
        <end position="22"/>
    </location>
</feature>
<keyword evidence="4" id="KW-1185">Reference proteome</keyword>
<organism evidence="3 4">
    <name type="scientific">Seminavis robusta</name>
    <dbReference type="NCBI Taxonomy" id="568900"/>
    <lineage>
        <taxon>Eukaryota</taxon>
        <taxon>Sar</taxon>
        <taxon>Stramenopiles</taxon>
        <taxon>Ochrophyta</taxon>
        <taxon>Bacillariophyta</taxon>
        <taxon>Bacillariophyceae</taxon>
        <taxon>Bacillariophycidae</taxon>
        <taxon>Naviculales</taxon>
        <taxon>Naviculaceae</taxon>
        <taxon>Seminavis</taxon>
    </lineage>
</organism>
<gene>
    <name evidence="3" type="ORF">SEMRO_1926_G305860.1</name>
</gene>
<feature type="compositionally biased region" description="Low complexity" evidence="1">
    <location>
        <begin position="341"/>
        <end position="357"/>
    </location>
</feature>
<evidence type="ECO:0000313" key="3">
    <source>
        <dbReference type="EMBL" id="CAB9527011.1"/>
    </source>
</evidence>
<protein>
    <submittedName>
        <fullName evidence="3">Uncharacterized protein</fullName>
    </submittedName>
</protein>
<comment type="caution">
    <text evidence="3">The sequence shown here is derived from an EMBL/GenBank/DDBJ whole genome shotgun (WGS) entry which is preliminary data.</text>
</comment>
<feature type="region of interest" description="Disordered" evidence="1">
    <location>
        <begin position="262"/>
        <end position="323"/>
    </location>
</feature>
<evidence type="ECO:0000256" key="2">
    <source>
        <dbReference type="SAM" id="SignalP"/>
    </source>
</evidence>
<evidence type="ECO:0000313" key="4">
    <source>
        <dbReference type="Proteomes" id="UP001153069"/>
    </source>
</evidence>
<dbReference type="OrthoDB" id="48811at2759"/>
<accession>A0A9N8EWT5</accession>